<gene>
    <name evidence="2" type="ORF">DB32_005863</name>
</gene>
<evidence type="ECO:0000313" key="3">
    <source>
        <dbReference type="Proteomes" id="UP000034883"/>
    </source>
</evidence>
<dbReference type="InterPro" id="IPR043504">
    <property type="entry name" value="Peptidase_S1_PA_chymotrypsin"/>
</dbReference>
<dbReference type="OrthoDB" id="212300at2"/>
<dbReference type="KEGG" id="samy:DB32_005863"/>
<name>A0A0F6SGH7_9BACT</name>
<dbReference type="PROSITE" id="PS51257">
    <property type="entry name" value="PROKAR_LIPOPROTEIN"/>
    <property type="match status" value="1"/>
</dbReference>
<organism evidence="2 3">
    <name type="scientific">Sandaracinus amylolyticus</name>
    <dbReference type="NCBI Taxonomy" id="927083"/>
    <lineage>
        <taxon>Bacteria</taxon>
        <taxon>Pseudomonadati</taxon>
        <taxon>Myxococcota</taxon>
        <taxon>Polyangia</taxon>
        <taxon>Polyangiales</taxon>
        <taxon>Sandaracinaceae</taxon>
        <taxon>Sandaracinus</taxon>
    </lineage>
</organism>
<dbReference type="Gene3D" id="2.40.10.10">
    <property type="entry name" value="Trypsin-like serine proteases"/>
    <property type="match status" value="2"/>
</dbReference>
<keyword evidence="1" id="KW-0732">Signal</keyword>
<sequence length="531" mass="55461">MRLALLRPAFASILGALALVACGDDDAADPIDGGAVDARVPLDAYVPPDAHVAPDAYVEPDAHVEPDASVPRSEVLHDADGANARYRGIGRARVPSSCTATLLDVGGDDDAPAYALTAGHCTLWWENDESFEGRVLDEPGEVVFRFFTDTVDAQHAVAVEVAAFSSMRGTDLAVLELDTTVGALRTAGIEGIALATALPATGAAITNVGAPLATGDDPEEHLRLGRCTLGERVSLVEFEWLWPDAVANDCPEIRTGSSGSPLLDASGAIFAVINTTGEERPHAICHLGRPCELEASGPATYDGVSYAIPVAGLSACFVDGAIDLAATGCPLASGAVIDSARETARYQRPSETNTTIRVTLTASEGFTHYRAKAGPAQSTDCRDEAGYGAALAIDAAPTFEAPLPTADGLTVVCVRGGPAADAIQPATHAVAWVTASDSTPPALPLPVRHDPPEADSVRFWVDVENPTYAGYDRKSGPAATTDCDDPEGYQFVNVRFGQFTVTSEGGPTRVCVVASDWADNVSEPMEWVFFE</sequence>
<dbReference type="SUPFAM" id="SSF50494">
    <property type="entry name" value="Trypsin-like serine proteases"/>
    <property type="match status" value="1"/>
</dbReference>
<accession>A0A0F6SGH7</accession>
<dbReference type="EMBL" id="CP011125">
    <property type="protein sequence ID" value="AKF08714.1"/>
    <property type="molecule type" value="Genomic_DNA"/>
</dbReference>
<dbReference type="AlphaFoldDB" id="A0A0F6SGH7"/>
<reference evidence="2 3" key="1">
    <citation type="submission" date="2015-03" db="EMBL/GenBank/DDBJ databases">
        <title>Genome assembly of Sandaracinus amylolyticus DSM 53668.</title>
        <authorList>
            <person name="Sharma G."/>
            <person name="Subramanian S."/>
        </authorList>
    </citation>
    <scope>NUCLEOTIDE SEQUENCE [LARGE SCALE GENOMIC DNA]</scope>
    <source>
        <strain evidence="2 3">DSM 53668</strain>
    </source>
</reference>
<feature type="signal peptide" evidence="1">
    <location>
        <begin position="1"/>
        <end position="27"/>
    </location>
</feature>
<dbReference type="RefSeq" id="WP_053235824.1">
    <property type="nucleotide sequence ID" value="NZ_CP011125.1"/>
</dbReference>
<dbReference type="STRING" id="927083.DB32_005863"/>
<protein>
    <submittedName>
        <fullName evidence="2">Trypsin domain protein</fullName>
    </submittedName>
</protein>
<evidence type="ECO:0000313" key="2">
    <source>
        <dbReference type="EMBL" id="AKF08714.1"/>
    </source>
</evidence>
<evidence type="ECO:0000256" key="1">
    <source>
        <dbReference type="SAM" id="SignalP"/>
    </source>
</evidence>
<dbReference type="Proteomes" id="UP000034883">
    <property type="component" value="Chromosome"/>
</dbReference>
<dbReference type="InterPro" id="IPR009003">
    <property type="entry name" value="Peptidase_S1_PA"/>
</dbReference>
<feature type="chain" id="PRO_5002510021" evidence="1">
    <location>
        <begin position="28"/>
        <end position="531"/>
    </location>
</feature>
<proteinExistence type="predicted"/>
<keyword evidence="3" id="KW-1185">Reference proteome</keyword>
<dbReference type="Pfam" id="PF13365">
    <property type="entry name" value="Trypsin_2"/>
    <property type="match status" value="1"/>
</dbReference>